<evidence type="ECO:0000313" key="7">
    <source>
        <dbReference type="Proteomes" id="UP000319836"/>
    </source>
</evidence>
<dbReference type="GO" id="GO:0006508">
    <property type="term" value="P:proteolysis"/>
    <property type="evidence" value="ECO:0007669"/>
    <property type="project" value="UniProtKB-KW"/>
</dbReference>
<comment type="similarity">
    <text evidence="3">Belongs to the peptidase S16 family.</text>
</comment>
<dbReference type="PROSITE" id="PS51786">
    <property type="entry name" value="LON_PROTEOLYTIC"/>
    <property type="match status" value="1"/>
</dbReference>
<dbReference type="GO" id="GO:0030163">
    <property type="term" value="P:protein catabolic process"/>
    <property type="evidence" value="ECO:0007669"/>
    <property type="project" value="InterPro"/>
</dbReference>
<dbReference type="InterPro" id="IPR008269">
    <property type="entry name" value="Lon_proteolytic"/>
</dbReference>
<reference evidence="6 7" key="1">
    <citation type="journal article" date="2019" name="Nat. Microbiol.">
        <title>Mediterranean grassland soil C-N compound turnover is dependent on rainfall and depth, and is mediated by genomically divergent microorganisms.</title>
        <authorList>
            <person name="Diamond S."/>
            <person name="Andeer P.F."/>
            <person name="Li Z."/>
            <person name="Crits-Christoph A."/>
            <person name="Burstein D."/>
            <person name="Anantharaman K."/>
            <person name="Lane K.R."/>
            <person name="Thomas B.C."/>
            <person name="Pan C."/>
            <person name="Northen T.R."/>
            <person name="Banfield J.F."/>
        </authorList>
    </citation>
    <scope>NUCLEOTIDE SEQUENCE [LARGE SCALE GENOMIC DNA]</scope>
    <source>
        <strain evidence="6">WS_10</strain>
    </source>
</reference>
<accession>A0A538UAA5</accession>
<dbReference type="PANTHER" id="PTHR10046">
    <property type="entry name" value="ATP DEPENDENT LON PROTEASE FAMILY MEMBER"/>
    <property type="match status" value="1"/>
</dbReference>
<dbReference type="Pfam" id="PF05362">
    <property type="entry name" value="Lon_C"/>
    <property type="match status" value="1"/>
</dbReference>
<feature type="active site" evidence="3">
    <location>
        <position position="126"/>
    </location>
</feature>
<keyword evidence="3" id="KW-0645">Protease</keyword>
<dbReference type="InterPro" id="IPR020568">
    <property type="entry name" value="Ribosomal_Su5_D2-typ_SF"/>
</dbReference>
<feature type="non-terminal residue" evidence="6">
    <location>
        <position position="1"/>
    </location>
</feature>
<dbReference type="AlphaFoldDB" id="A0A538UAA5"/>
<evidence type="ECO:0000313" key="6">
    <source>
        <dbReference type="EMBL" id="TMQ72804.1"/>
    </source>
</evidence>
<protein>
    <recommendedName>
        <fullName evidence="3">endopeptidase La</fullName>
        <ecNumber evidence="3">3.4.21.53</ecNumber>
    </recommendedName>
</protein>
<proteinExistence type="inferred from homology"/>
<dbReference type="PROSITE" id="PS01046">
    <property type="entry name" value="LON_SER"/>
    <property type="match status" value="1"/>
</dbReference>
<keyword evidence="1 3" id="KW-0378">Hydrolase</keyword>
<comment type="caution">
    <text evidence="6">The sequence shown here is derived from an EMBL/GenBank/DDBJ whole genome shotgun (WGS) entry which is preliminary data.</text>
</comment>
<dbReference type="InterPro" id="IPR027065">
    <property type="entry name" value="Lon_Prtase"/>
</dbReference>
<feature type="active site" evidence="3">
    <location>
        <position position="169"/>
    </location>
</feature>
<evidence type="ECO:0000256" key="4">
    <source>
        <dbReference type="SAM" id="MobiDB-lite"/>
    </source>
</evidence>
<keyword evidence="2 3" id="KW-0720">Serine protease</keyword>
<dbReference type="InterPro" id="IPR008268">
    <property type="entry name" value="Peptidase_S16_AS"/>
</dbReference>
<dbReference type="EC" id="3.4.21.53" evidence="3"/>
<dbReference type="SUPFAM" id="SSF54211">
    <property type="entry name" value="Ribosomal protein S5 domain 2-like"/>
    <property type="match status" value="1"/>
</dbReference>
<dbReference type="GO" id="GO:0004176">
    <property type="term" value="F:ATP-dependent peptidase activity"/>
    <property type="evidence" value="ECO:0007669"/>
    <property type="project" value="UniProtKB-UniRule"/>
</dbReference>
<dbReference type="InterPro" id="IPR014721">
    <property type="entry name" value="Ribsml_uS5_D2-typ_fold_subgr"/>
</dbReference>
<dbReference type="Proteomes" id="UP000319836">
    <property type="component" value="Unassembled WGS sequence"/>
</dbReference>
<dbReference type="EMBL" id="VBPA01000037">
    <property type="protein sequence ID" value="TMQ72804.1"/>
    <property type="molecule type" value="Genomic_DNA"/>
</dbReference>
<evidence type="ECO:0000256" key="1">
    <source>
        <dbReference type="ARBA" id="ARBA00022801"/>
    </source>
</evidence>
<sequence>RRTAKQIAEDASPPREIGPARVVELLGPERFHSDQITRLEAPGAALGLAWTPFGGEVLTVEATAMPGSKGLQLTGQLGEVMRESAQAALSYVRANAAQLDIDPNFFENADLHVHIPAGATSKDGPSAGITLCTALVSLLTARKVRPGIAMTGEITLLGRVLPIGGLKEKVLAAHRAKIKTVIIPTDNQKDLEEVPIEARAHLIFAPVDRIDQVLALALEPPRPSEAEREEAPPSEETGPSSLESEPLVAKPRA</sequence>
<gene>
    <name evidence="6" type="ORF">E6K80_01785</name>
</gene>
<evidence type="ECO:0000259" key="5">
    <source>
        <dbReference type="PROSITE" id="PS51786"/>
    </source>
</evidence>
<name>A0A538UAA5_UNCEI</name>
<organism evidence="6 7">
    <name type="scientific">Eiseniibacteriota bacterium</name>
    <dbReference type="NCBI Taxonomy" id="2212470"/>
    <lineage>
        <taxon>Bacteria</taxon>
        <taxon>Candidatus Eiseniibacteriota</taxon>
    </lineage>
</organism>
<dbReference type="PRINTS" id="PR00830">
    <property type="entry name" value="ENDOLAPTASE"/>
</dbReference>
<comment type="catalytic activity">
    <reaction evidence="3">
        <text>Hydrolysis of proteins in presence of ATP.</text>
        <dbReference type="EC" id="3.4.21.53"/>
    </reaction>
</comment>
<dbReference type="GO" id="GO:0005524">
    <property type="term" value="F:ATP binding"/>
    <property type="evidence" value="ECO:0007669"/>
    <property type="project" value="InterPro"/>
</dbReference>
<dbReference type="Gene3D" id="3.30.230.10">
    <property type="match status" value="1"/>
</dbReference>
<evidence type="ECO:0000256" key="3">
    <source>
        <dbReference type="PROSITE-ProRule" id="PRU01122"/>
    </source>
</evidence>
<feature type="region of interest" description="Disordered" evidence="4">
    <location>
        <begin position="219"/>
        <end position="253"/>
    </location>
</feature>
<feature type="compositionally biased region" description="Basic and acidic residues" evidence="4">
    <location>
        <begin position="222"/>
        <end position="231"/>
    </location>
</feature>
<evidence type="ECO:0000256" key="2">
    <source>
        <dbReference type="ARBA" id="ARBA00022825"/>
    </source>
</evidence>
<dbReference type="GO" id="GO:0004252">
    <property type="term" value="F:serine-type endopeptidase activity"/>
    <property type="evidence" value="ECO:0007669"/>
    <property type="project" value="UniProtKB-UniRule"/>
</dbReference>
<feature type="domain" description="Lon proteolytic" evidence="5">
    <location>
        <begin position="39"/>
        <end position="220"/>
    </location>
</feature>